<reference evidence="3" key="2">
    <citation type="journal article" date="2022" name="Syst. Appl. Microbiol.">
        <title>Physiological and genomic characterisation of Luteimonas fraxinea sp. nov., a bacterial species associated with trees tolerant to ash dieback.</title>
        <authorList>
            <person name="Ulrich K."/>
            <person name="Becker R."/>
            <person name="Behrendt U."/>
            <person name="Kube M."/>
            <person name="Schneck V."/>
            <person name="Ulrich A."/>
        </authorList>
    </citation>
    <scope>NUCLEOTIDE SEQUENCE</scope>
    <source>
        <strain evidence="3">A1P009</strain>
    </source>
</reference>
<keyword evidence="1 3" id="KW-0808">Transferase</keyword>
<dbReference type="Gene3D" id="3.40.50.2000">
    <property type="entry name" value="Glycogen Phosphorylase B"/>
    <property type="match status" value="1"/>
</dbReference>
<accession>A0ABS8UJG6</accession>
<dbReference type="PANTHER" id="PTHR46401">
    <property type="entry name" value="GLYCOSYLTRANSFERASE WBBK-RELATED"/>
    <property type="match status" value="1"/>
</dbReference>
<keyword evidence="3" id="KW-0328">Glycosyltransferase</keyword>
<evidence type="ECO:0000313" key="4">
    <source>
        <dbReference type="Proteomes" id="UP001430360"/>
    </source>
</evidence>
<dbReference type="Proteomes" id="UP001430360">
    <property type="component" value="Unassembled WGS sequence"/>
</dbReference>
<name>A0ABS8UJG6_9GAMM</name>
<dbReference type="PANTHER" id="PTHR46401:SF2">
    <property type="entry name" value="GLYCOSYLTRANSFERASE WBBK-RELATED"/>
    <property type="match status" value="1"/>
</dbReference>
<dbReference type="RefSeq" id="WP_232138278.1">
    <property type="nucleotide sequence ID" value="NZ_CP089507.1"/>
</dbReference>
<evidence type="ECO:0000313" key="3">
    <source>
        <dbReference type="EMBL" id="MCD9098861.1"/>
    </source>
</evidence>
<dbReference type="SUPFAM" id="SSF53756">
    <property type="entry name" value="UDP-Glycosyltransferase/glycogen phosphorylase"/>
    <property type="match status" value="1"/>
</dbReference>
<protein>
    <submittedName>
        <fullName evidence="3">Glycosyltransferase</fullName>
        <ecNumber evidence="3">2.4.-.-</ecNumber>
    </submittedName>
</protein>
<dbReference type="EMBL" id="JAJQKU010000009">
    <property type="protein sequence ID" value="MCD9098861.1"/>
    <property type="molecule type" value="Genomic_DNA"/>
</dbReference>
<dbReference type="GO" id="GO:0016757">
    <property type="term" value="F:glycosyltransferase activity"/>
    <property type="evidence" value="ECO:0007669"/>
    <property type="project" value="UniProtKB-KW"/>
</dbReference>
<comment type="caution">
    <text evidence="3">The sequence shown here is derived from an EMBL/GenBank/DDBJ whole genome shotgun (WGS) entry which is preliminary data.</text>
</comment>
<dbReference type="EC" id="2.4.-.-" evidence="3"/>
<keyword evidence="4" id="KW-1185">Reference proteome</keyword>
<feature type="domain" description="Glycosyl transferase family 1" evidence="2">
    <location>
        <begin position="193"/>
        <end position="258"/>
    </location>
</feature>
<reference evidence="3" key="1">
    <citation type="submission" date="2021-12" db="EMBL/GenBank/DDBJ databases">
        <authorList>
            <person name="Ulrich A."/>
        </authorList>
    </citation>
    <scope>NUCLEOTIDE SEQUENCE</scope>
    <source>
        <strain evidence="3">A1P009</strain>
    </source>
</reference>
<dbReference type="Pfam" id="PF00534">
    <property type="entry name" value="Glycos_transf_1"/>
    <property type="match status" value="1"/>
</dbReference>
<dbReference type="InterPro" id="IPR001296">
    <property type="entry name" value="Glyco_trans_1"/>
</dbReference>
<evidence type="ECO:0000256" key="1">
    <source>
        <dbReference type="ARBA" id="ARBA00022679"/>
    </source>
</evidence>
<organism evidence="3 4">
    <name type="scientific">Luteimonas fraxinea</name>
    <dbReference type="NCBI Taxonomy" id="2901869"/>
    <lineage>
        <taxon>Bacteria</taxon>
        <taxon>Pseudomonadati</taxon>
        <taxon>Pseudomonadota</taxon>
        <taxon>Gammaproteobacteria</taxon>
        <taxon>Lysobacterales</taxon>
        <taxon>Lysobacteraceae</taxon>
        <taxon>Luteimonas</taxon>
    </lineage>
</organism>
<proteinExistence type="predicted"/>
<gene>
    <name evidence="3" type="ORF">LTT95_18200</name>
</gene>
<evidence type="ECO:0000259" key="2">
    <source>
        <dbReference type="Pfam" id="PF00534"/>
    </source>
</evidence>
<sequence>MAHIRIISRDNGVGLTRDMALVAGLFTDAGHDVDVIAYGGNRMLDRCMELGQRLRHATGKRVDVQIFLERVYPRLLPLARCNLLIPNPEWFQDGWHRFLPRFDAVLCKTRHGAGIFSSLGCDVREIGFTSDDIYDPTVERAPEFFHLAGRSSAKGTEAVLDAWAKHPEWPQLTVVQNPKTATRRVERPNVAHRLEYIDAGTLRRLQNRSLFHLCPSEMEGFGHYLNEALSAGAIVLATDGAPMHELVTPECGVLLAPAARRSEGLVERFIVDVAGIEAGVEQALALDAAAVARMSDAARARFVDGDRRFRSRLVPECLAIAAA</sequence>